<dbReference type="Pfam" id="PF06775">
    <property type="entry name" value="Seipin"/>
    <property type="match status" value="2"/>
</dbReference>
<evidence type="ECO:0000256" key="6">
    <source>
        <dbReference type="ARBA" id="ARBA00023136"/>
    </source>
</evidence>
<keyword evidence="3" id="KW-0256">Endoplasmic reticulum</keyword>
<keyword evidence="4 8" id="KW-1133">Transmembrane helix</keyword>
<dbReference type="PANTHER" id="PTHR21212">
    <property type="entry name" value="BERNARDINELLI-SEIP CONGENITAL LIPODYSTROPHY 2 HOMOLOG BSCL2 PROTEIN"/>
    <property type="match status" value="1"/>
</dbReference>
<evidence type="ECO:0000256" key="4">
    <source>
        <dbReference type="ARBA" id="ARBA00022989"/>
    </source>
</evidence>
<evidence type="ECO:0000256" key="2">
    <source>
        <dbReference type="ARBA" id="ARBA00022692"/>
    </source>
</evidence>
<proteinExistence type="predicted"/>
<keyword evidence="6 8" id="KW-0472">Membrane</keyword>
<reference evidence="9" key="1">
    <citation type="submission" date="2016-04" db="EMBL/GenBank/DDBJ databases">
        <authorList>
            <person name="Nguyen H.D."/>
            <person name="Samba Siva P."/>
            <person name="Cullis J."/>
            <person name="Levesque C.A."/>
            <person name="Hambleton S."/>
        </authorList>
    </citation>
    <scope>NUCLEOTIDE SEQUENCE</scope>
    <source>
        <strain evidence="9">DAOMC 236416</strain>
    </source>
</reference>
<feature type="compositionally biased region" description="Acidic residues" evidence="7">
    <location>
        <begin position="663"/>
        <end position="672"/>
    </location>
</feature>
<dbReference type="GO" id="GO:0006629">
    <property type="term" value="P:lipid metabolic process"/>
    <property type="evidence" value="ECO:0007669"/>
    <property type="project" value="UniProtKB-KW"/>
</dbReference>
<feature type="region of interest" description="Disordered" evidence="7">
    <location>
        <begin position="1"/>
        <end position="58"/>
    </location>
</feature>
<dbReference type="EMBL" id="LWDF02000216">
    <property type="protein sequence ID" value="KAE8253722.1"/>
    <property type="molecule type" value="Genomic_DNA"/>
</dbReference>
<dbReference type="PANTHER" id="PTHR21212:SF0">
    <property type="entry name" value="SEIPIN"/>
    <property type="match status" value="1"/>
</dbReference>
<organism evidence="9 10">
    <name type="scientific">Tilletia indica</name>
    <dbReference type="NCBI Taxonomy" id="43049"/>
    <lineage>
        <taxon>Eukaryota</taxon>
        <taxon>Fungi</taxon>
        <taxon>Dikarya</taxon>
        <taxon>Basidiomycota</taxon>
        <taxon>Ustilaginomycotina</taxon>
        <taxon>Exobasidiomycetes</taxon>
        <taxon>Tilletiales</taxon>
        <taxon>Tilletiaceae</taxon>
        <taxon>Tilletia</taxon>
    </lineage>
</organism>
<evidence type="ECO:0000256" key="7">
    <source>
        <dbReference type="SAM" id="MobiDB-lite"/>
    </source>
</evidence>
<gene>
    <name evidence="9" type="ORF">A4X13_0g3680</name>
</gene>
<feature type="compositionally biased region" description="Acidic residues" evidence="7">
    <location>
        <begin position="724"/>
        <end position="736"/>
    </location>
</feature>
<protein>
    <recommendedName>
        <fullName evidence="11">Seipin</fullName>
    </recommendedName>
</protein>
<accession>A0A177TC65</accession>
<dbReference type="InterPro" id="IPR009617">
    <property type="entry name" value="Seipin"/>
</dbReference>
<dbReference type="AlphaFoldDB" id="A0A177TC65"/>
<dbReference type="Proteomes" id="UP000077521">
    <property type="component" value="Unassembled WGS sequence"/>
</dbReference>
<feature type="region of interest" description="Disordered" evidence="7">
    <location>
        <begin position="287"/>
        <end position="322"/>
    </location>
</feature>
<feature type="compositionally biased region" description="Low complexity" evidence="7">
    <location>
        <begin position="564"/>
        <end position="589"/>
    </location>
</feature>
<evidence type="ECO:0008006" key="11">
    <source>
        <dbReference type="Google" id="ProtNLM"/>
    </source>
</evidence>
<feature type="region of interest" description="Disordered" evidence="7">
    <location>
        <begin position="807"/>
        <end position="834"/>
    </location>
</feature>
<feature type="compositionally biased region" description="Basic and acidic residues" evidence="7">
    <location>
        <begin position="596"/>
        <end position="606"/>
    </location>
</feature>
<evidence type="ECO:0000313" key="9">
    <source>
        <dbReference type="EMBL" id="KAE8253722.1"/>
    </source>
</evidence>
<feature type="compositionally biased region" description="Low complexity" evidence="7">
    <location>
        <begin position="615"/>
        <end position="657"/>
    </location>
</feature>
<feature type="compositionally biased region" description="Basic and acidic residues" evidence="7">
    <location>
        <begin position="450"/>
        <end position="467"/>
    </location>
</feature>
<comment type="subcellular location">
    <subcellularLocation>
        <location evidence="1">Endoplasmic reticulum membrane</location>
        <topology evidence="1">Multi-pass membrane protein</topology>
    </subcellularLocation>
</comment>
<name>A0A177TC65_9BASI</name>
<feature type="compositionally biased region" description="Low complexity" evidence="7">
    <location>
        <begin position="8"/>
        <end position="24"/>
    </location>
</feature>
<feature type="compositionally biased region" description="Low complexity" evidence="7">
    <location>
        <begin position="31"/>
        <end position="41"/>
    </location>
</feature>
<comment type="caution">
    <text evidence="9">The sequence shown here is derived from an EMBL/GenBank/DDBJ whole genome shotgun (WGS) entry which is preliminary data.</text>
</comment>
<keyword evidence="2 8" id="KW-0812">Transmembrane</keyword>
<evidence type="ECO:0000313" key="10">
    <source>
        <dbReference type="Proteomes" id="UP000077521"/>
    </source>
</evidence>
<keyword evidence="10" id="KW-1185">Reference proteome</keyword>
<evidence type="ECO:0000256" key="3">
    <source>
        <dbReference type="ARBA" id="ARBA00022824"/>
    </source>
</evidence>
<evidence type="ECO:0000256" key="5">
    <source>
        <dbReference type="ARBA" id="ARBA00023098"/>
    </source>
</evidence>
<dbReference type="GO" id="GO:0005789">
    <property type="term" value="C:endoplasmic reticulum membrane"/>
    <property type="evidence" value="ECO:0007669"/>
    <property type="project" value="UniProtKB-SubCell"/>
</dbReference>
<dbReference type="GO" id="GO:0140042">
    <property type="term" value="P:lipid droplet formation"/>
    <property type="evidence" value="ECO:0007669"/>
    <property type="project" value="UniProtKB-ARBA"/>
</dbReference>
<reference evidence="9" key="2">
    <citation type="journal article" date="2019" name="IMA Fungus">
        <title>Genome sequencing and comparison of five Tilletia species to identify candidate genes for the detection of regulated species infecting wheat.</title>
        <authorList>
            <person name="Nguyen H.D.T."/>
            <person name="Sultana T."/>
            <person name="Kesanakurti P."/>
            <person name="Hambleton S."/>
        </authorList>
    </citation>
    <scope>NUCLEOTIDE SEQUENCE</scope>
    <source>
        <strain evidence="9">DAOMC 236416</strain>
    </source>
</reference>
<evidence type="ECO:0000256" key="1">
    <source>
        <dbReference type="ARBA" id="ARBA00004477"/>
    </source>
</evidence>
<feature type="region of interest" description="Disordered" evidence="7">
    <location>
        <begin position="450"/>
        <end position="784"/>
    </location>
</feature>
<evidence type="ECO:0000256" key="8">
    <source>
        <dbReference type="SAM" id="Phobius"/>
    </source>
</evidence>
<feature type="compositionally biased region" description="Acidic residues" evidence="7">
    <location>
        <begin position="499"/>
        <end position="519"/>
    </location>
</feature>
<feature type="compositionally biased region" description="Acidic residues" evidence="7">
    <location>
        <begin position="548"/>
        <end position="557"/>
    </location>
</feature>
<sequence>MSRMTYTPGAQQPQGIPQPQQQSPFRRHHQQQQQHRYSYPPHRQPQPQPQQQQPATKLHIPHQQTWVDTLIYTLDALPPPTTWPSHILDTCLIQPLTFILAIITSPRTHRLILRLSLLTTVFWTALALAIAAYIAFYNAWVPHLGLRVPVYLQYGEQGTAPWADVYFDPPGKFFADDQQYDVTLELTVPLTPANLDLGNFMVSINMYADSTTTSEPVIISSRPTLLHPSASALNALSSFLSRNPNPDISPFGISAPGGAVSSSYSGPPLTLLSVPLLRRAILQVGSASSIPTSPPSPPKSKSSSLQRERTPSANGLPGQVGVRHPSQSIARARITVGRSDAERYWMYGGGHGHGNGNGNGGKEAFVSRGELQTHAVSLRFDAHLTGLRFFMYHYPLTSFFTFTSLFLACELAAAFFVAGIFALYSTIANSNIDVRTSDEAFVTPSSIKRDGEKRVKPEDGGVKREGGYQEDDEDEEEEEEEGAGEAESLTTTSSALGVYDEDEDDDDDEVLDDELEDTPEERAYRRQQMGARARARVERASTGAGGGEYDDSDETERELEMGVPSSSRRAPTSTSTSTSTSQPSGVGAPPLGPGRPGERRVLGRLDEETEEETDQTATTTTTSRRATASAGMGTPVSSSSTRVPPPASAAVAAQGTPEIGFGTEEEEDEEEGEERRAQRTRARWEAWSASQGGSTSVPPRPPPVEAEAEAEGEHSPSASWESVGAEEEEEEEEVDDERAAMAEAASLAEARRLKEEEAAAATGEGEASVAGPSGTSRRAALPTLPVPEAEAVPVPAPVAGADVVGPSLAEAARAEDELSTATEEEGEEGAKTAG</sequence>
<feature type="transmembrane region" description="Helical" evidence="8">
    <location>
        <begin position="115"/>
        <end position="140"/>
    </location>
</feature>
<dbReference type="CDD" id="cd23995">
    <property type="entry name" value="Seipin_BSCL2_like"/>
    <property type="match status" value="1"/>
</dbReference>
<feature type="compositionally biased region" description="Acidic residues" evidence="7">
    <location>
        <begin position="468"/>
        <end position="484"/>
    </location>
</feature>
<keyword evidence="5" id="KW-0443">Lipid metabolism</keyword>